<gene>
    <name evidence="1" type="ORF">ANCCAN_09153</name>
</gene>
<sequence length="66" mass="7560">MSTTITLLNYSTTMLLFTAVKGGHFGEEGMMFPYKNRKLAAKALKRRKLAAKKVARKHRKHHTKTN</sequence>
<dbReference type="STRING" id="29170.A0A368GK90"/>
<accession>A0A368GK90</accession>
<protein>
    <submittedName>
        <fullName evidence="1">Uncharacterized protein</fullName>
    </submittedName>
</protein>
<proteinExistence type="predicted"/>
<comment type="caution">
    <text evidence="1">The sequence shown here is derived from an EMBL/GenBank/DDBJ whole genome shotgun (WGS) entry which is preliminary data.</text>
</comment>
<dbReference type="EMBL" id="JOJR01000119">
    <property type="protein sequence ID" value="RCN44801.1"/>
    <property type="molecule type" value="Genomic_DNA"/>
</dbReference>
<dbReference type="AlphaFoldDB" id="A0A368GK90"/>
<organism evidence="1 2">
    <name type="scientific">Ancylostoma caninum</name>
    <name type="common">Dog hookworm</name>
    <dbReference type="NCBI Taxonomy" id="29170"/>
    <lineage>
        <taxon>Eukaryota</taxon>
        <taxon>Metazoa</taxon>
        <taxon>Ecdysozoa</taxon>
        <taxon>Nematoda</taxon>
        <taxon>Chromadorea</taxon>
        <taxon>Rhabditida</taxon>
        <taxon>Rhabditina</taxon>
        <taxon>Rhabditomorpha</taxon>
        <taxon>Strongyloidea</taxon>
        <taxon>Ancylostomatidae</taxon>
        <taxon>Ancylostomatinae</taxon>
        <taxon>Ancylostoma</taxon>
    </lineage>
</organism>
<dbReference type="Proteomes" id="UP000252519">
    <property type="component" value="Unassembled WGS sequence"/>
</dbReference>
<evidence type="ECO:0000313" key="1">
    <source>
        <dbReference type="EMBL" id="RCN44801.1"/>
    </source>
</evidence>
<reference evidence="1 2" key="1">
    <citation type="submission" date="2014-10" db="EMBL/GenBank/DDBJ databases">
        <title>Draft genome of the hookworm Ancylostoma caninum.</title>
        <authorList>
            <person name="Mitreva M."/>
        </authorList>
    </citation>
    <scope>NUCLEOTIDE SEQUENCE [LARGE SCALE GENOMIC DNA]</scope>
    <source>
        <strain evidence="1 2">Baltimore</strain>
    </source>
</reference>
<keyword evidence="2" id="KW-1185">Reference proteome</keyword>
<evidence type="ECO:0000313" key="2">
    <source>
        <dbReference type="Proteomes" id="UP000252519"/>
    </source>
</evidence>
<dbReference type="OrthoDB" id="5900010at2759"/>
<name>A0A368GK90_ANCCA</name>